<evidence type="ECO:0000313" key="3">
    <source>
        <dbReference type="Proteomes" id="UP000295087"/>
    </source>
</evidence>
<accession>A0A4R6NZE7</accession>
<dbReference type="EMBL" id="SNXK01000016">
    <property type="protein sequence ID" value="TDP28613.1"/>
    <property type="molecule type" value="Genomic_DNA"/>
</dbReference>
<evidence type="ECO:0000313" key="2">
    <source>
        <dbReference type="EMBL" id="TDP28613.1"/>
    </source>
</evidence>
<protein>
    <submittedName>
        <fullName evidence="2">Uncharacterized protein</fullName>
    </submittedName>
</protein>
<name>A0A4R6NZE7_NOCIG</name>
<gene>
    <name evidence="2" type="ORF">DFR75_11611</name>
</gene>
<proteinExistence type="predicted"/>
<evidence type="ECO:0000256" key="1">
    <source>
        <dbReference type="SAM" id="MobiDB-lite"/>
    </source>
</evidence>
<sequence>MKPSAPMLHYTNITDPTAALVRHGPDTVVGLAFGPTCLSLVYLTVHPNSLTGQSDSLPVEVACDLINHHGDPWQARRLLARRIDACWRHARALAAYAPVPELRAYGKSQALCDLAGLWEFRAGFGSEIMTMIDLACDTVDVGSSLLDAVIEHGFAPGTPRARLAQRSVLVEAIAAAAEGTHHLNLLDPTNLDIATLLARIEPPAPPPTHLVPRRAQPRRRELTTP</sequence>
<dbReference type="Proteomes" id="UP000295087">
    <property type="component" value="Unassembled WGS sequence"/>
</dbReference>
<dbReference type="RefSeq" id="WP_067497882.1">
    <property type="nucleotide sequence ID" value="NZ_SNXK01000016.1"/>
</dbReference>
<keyword evidence="3" id="KW-1185">Reference proteome</keyword>
<comment type="caution">
    <text evidence="2">The sequence shown here is derived from an EMBL/GenBank/DDBJ whole genome shotgun (WGS) entry which is preliminary data.</text>
</comment>
<feature type="region of interest" description="Disordered" evidence="1">
    <location>
        <begin position="204"/>
        <end position="225"/>
    </location>
</feature>
<organism evidence="2 3">
    <name type="scientific">Nocardia ignorata</name>
    <dbReference type="NCBI Taxonomy" id="145285"/>
    <lineage>
        <taxon>Bacteria</taxon>
        <taxon>Bacillati</taxon>
        <taxon>Actinomycetota</taxon>
        <taxon>Actinomycetes</taxon>
        <taxon>Mycobacteriales</taxon>
        <taxon>Nocardiaceae</taxon>
        <taxon>Nocardia</taxon>
    </lineage>
</organism>
<reference evidence="2 3" key="1">
    <citation type="submission" date="2019-03" db="EMBL/GenBank/DDBJ databases">
        <title>Genomic Encyclopedia of Type Strains, Phase IV (KMG-IV): sequencing the most valuable type-strain genomes for metagenomic binning, comparative biology and taxonomic classification.</title>
        <authorList>
            <person name="Goeker M."/>
        </authorList>
    </citation>
    <scope>NUCLEOTIDE SEQUENCE [LARGE SCALE GENOMIC DNA]</scope>
    <source>
        <strain evidence="2 3">DSM 44496</strain>
    </source>
</reference>
<dbReference type="AlphaFoldDB" id="A0A4R6NZE7"/>